<sequence>MNRAATKTYRVANFSPRGLVNIIEGVKKLLASDQRLQAMRRNAQPGNYANDRFTEQEKQDAVRALFDSIASHELNLKNQPHNAARSKADVDRKVLEVGVEILDTKLQLRQERESKLRALDERELLQWADFTERMRSLLFTFLRAASIALVVLCTYYVGQKVLGIALPTLPVVPIR</sequence>
<reference evidence="2 3" key="1">
    <citation type="submission" date="2023-10" db="EMBL/GenBank/DDBJ databases">
        <title>Two novel species belonging to the OM43/NOR5 clade.</title>
        <authorList>
            <person name="Park M."/>
        </authorList>
    </citation>
    <scope>NUCLEOTIDE SEQUENCE [LARGE SCALE GENOMIC DNA]</scope>
    <source>
        <strain evidence="2 3">IMCC45268</strain>
    </source>
</reference>
<name>A0ABZ0ICJ6_9GAMM</name>
<dbReference type="RefSeq" id="WP_407326460.1">
    <property type="nucleotide sequence ID" value="NZ_CP136865.1"/>
</dbReference>
<accession>A0ABZ0ICJ6</accession>
<keyword evidence="1" id="KW-0472">Membrane</keyword>
<keyword evidence="1" id="KW-0812">Transmembrane</keyword>
<dbReference type="EMBL" id="CP136865">
    <property type="protein sequence ID" value="WOJ95761.1"/>
    <property type="molecule type" value="Genomic_DNA"/>
</dbReference>
<keyword evidence="3" id="KW-1185">Reference proteome</keyword>
<evidence type="ECO:0000256" key="1">
    <source>
        <dbReference type="SAM" id="Phobius"/>
    </source>
</evidence>
<evidence type="ECO:0000313" key="2">
    <source>
        <dbReference type="EMBL" id="WOJ95761.1"/>
    </source>
</evidence>
<keyword evidence="1" id="KW-1133">Transmembrane helix</keyword>
<evidence type="ECO:0000313" key="3">
    <source>
        <dbReference type="Proteomes" id="UP001626549"/>
    </source>
</evidence>
<organism evidence="2 3">
    <name type="scientific">Congregibacter brevis</name>
    <dbReference type="NCBI Taxonomy" id="3081201"/>
    <lineage>
        <taxon>Bacteria</taxon>
        <taxon>Pseudomonadati</taxon>
        <taxon>Pseudomonadota</taxon>
        <taxon>Gammaproteobacteria</taxon>
        <taxon>Cellvibrionales</taxon>
        <taxon>Halieaceae</taxon>
        <taxon>Congregibacter</taxon>
    </lineage>
</organism>
<protein>
    <submittedName>
        <fullName evidence="2">Uncharacterized protein</fullName>
    </submittedName>
</protein>
<proteinExistence type="predicted"/>
<gene>
    <name evidence="2" type="ORF">R0137_10960</name>
</gene>
<feature type="transmembrane region" description="Helical" evidence="1">
    <location>
        <begin position="137"/>
        <end position="157"/>
    </location>
</feature>
<dbReference type="Proteomes" id="UP001626549">
    <property type="component" value="Chromosome"/>
</dbReference>